<feature type="compositionally biased region" description="Low complexity" evidence="1">
    <location>
        <begin position="429"/>
        <end position="440"/>
    </location>
</feature>
<evidence type="ECO:0000256" key="2">
    <source>
        <dbReference type="SAM" id="Phobius"/>
    </source>
</evidence>
<keyword evidence="2" id="KW-0472">Membrane</keyword>
<organism evidence="3 4">
    <name type="scientific">Papiliotrema laurentii</name>
    <name type="common">Cryptococcus laurentii</name>
    <dbReference type="NCBI Taxonomy" id="5418"/>
    <lineage>
        <taxon>Eukaryota</taxon>
        <taxon>Fungi</taxon>
        <taxon>Dikarya</taxon>
        <taxon>Basidiomycota</taxon>
        <taxon>Agaricomycotina</taxon>
        <taxon>Tremellomycetes</taxon>
        <taxon>Tremellales</taxon>
        <taxon>Rhynchogastremaceae</taxon>
        <taxon>Papiliotrema</taxon>
    </lineage>
</organism>
<reference evidence="3" key="1">
    <citation type="submission" date="2023-02" db="EMBL/GenBank/DDBJ databases">
        <title>Identification and recombinant expression of a fungal hydrolase from Papiliotrema laurentii that hydrolyzes apple cutin and clears colloidal polyester polyurethane.</title>
        <authorList>
            <consortium name="DOE Joint Genome Institute"/>
            <person name="Roman V.A."/>
            <person name="Bojanowski C."/>
            <person name="Crable B.R."/>
            <person name="Wagner D.N."/>
            <person name="Hung C.S."/>
            <person name="Nadeau L.J."/>
            <person name="Schratz L."/>
            <person name="Haridas S."/>
            <person name="Pangilinan J."/>
            <person name="Lipzen A."/>
            <person name="Na H."/>
            <person name="Yan M."/>
            <person name="Ng V."/>
            <person name="Grigoriev I.V."/>
            <person name="Spatafora J.W."/>
            <person name="Barlow D."/>
            <person name="Biffinger J."/>
            <person name="Kelley-Loughnane N."/>
            <person name="Varaljay V.A."/>
            <person name="Crookes-Goodson W.J."/>
        </authorList>
    </citation>
    <scope>NUCLEOTIDE SEQUENCE</scope>
    <source>
        <strain evidence="3">5307AH</strain>
    </source>
</reference>
<evidence type="ECO:0000256" key="1">
    <source>
        <dbReference type="SAM" id="MobiDB-lite"/>
    </source>
</evidence>
<feature type="compositionally biased region" description="Basic and acidic residues" evidence="1">
    <location>
        <begin position="491"/>
        <end position="506"/>
    </location>
</feature>
<feature type="transmembrane region" description="Helical" evidence="2">
    <location>
        <begin position="265"/>
        <end position="288"/>
    </location>
</feature>
<dbReference type="Proteomes" id="UP001182556">
    <property type="component" value="Unassembled WGS sequence"/>
</dbReference>
<keyword evidence="2" id="KW-0812">Transmembrane</keyword>
<feature type="region of interest" description="Disordered" evidence="1">
    <location>
        <begin position="377"/>
        <end position="448"/>
    </location>
</feature>
<proteinExistence type="predicted"/>
<feature type="region of interest" description="Disordered" evidence="1">
    <location>
        <begin position="470"/>
        <end position="543"/>
    </location>
</feature>
<name>A0AAD9FX19_PAPLA</name>
<keyword evidence="2" id="KW-1133">Transmembrane helix</keyword>
<dbReference type="PANTHER" id="PTHR37487">
    <property type="entry name" value="CHROMOSOME 1, WHOLE GENOME SHOTGUN SEQUENCE"/>
    <property type="match status" value="1"/>
</dbReference>
<dbReference type="CDD" id="cd12087">
    <property type="entry name" value="TM_EGFR-like"/>
    <property type="match status" value="1"/>
</dbReference>
<feature type="compositionally biased region" description="Polar residues" evidence="1">
    <location>
        <begin position="412"/>
        <end position="424"/>
    </location>
</feature>
<sequence length="543" mass="58924">MDILGWFIFLSGFIGILPVQAFYFFWTNSAAQCGTYDLTWAYGTPPFTAAIIPIYGQPFFYDIPDSAYSKDFGRYPINVQLSAGTSYVIMMSDAEGTGTGGSSEIVRVLVSNKTDCLYTANQNSTSLDFTFTISGIAEQCERGFEMSWSGGREYGPYNFTVIPLDQSFRPYDVELEKGVTSMSDWKLNMTSGTRFTIMMNNAAGYGHGGVAGIYEVAPGAGTECIEQTPATTGPWPLGLATNTISPATLAVTEPSNRNKGLSGGAIAGIVIGILAFLVIIGLALWFLLRRKRRRESATRIKEDQVDLADRLDGEAGSRRRNSNDSSYAEPLHRLDPFTGGQTDSFEESRTATTTTAGFAGLGAGMRLDDSRERFMIGDEDDRSAGPGVAGPLPVKASSSAEPSSMPRPLPPVQTSLQQGEQSLKNDLVSHPSLTHPTSSTNHIPISPAPPNAGPMRVINHDDPTLLPTLPPGARYGHEERSRNRGTGPTFRRHEDAGRVPVRRREEEIVDLPPLYTDIPRDAPEYTGSSDLDESPGRSFTGRE</sequence>
<protein>
    <submittedName>
        <fullName evidence="3">Uncharacterized protein</fullName>
    </submittedName>
</protein>
<dbReference type="PANTHER" id="PTHR37487:SF3">
    <property type="entry name" value="CLEAVAGE_POLYADENYLATION SPECIFICITY FACTOR A SUBUNIT N-TERMINAL DOMAIN-CONTAINING PROTEIN"/>
    <property type="match status" value="1"/>
</dbReference>
<evidence type="ECO:0000313" key="3">
    <source>
        <dbReference type="EMBL" id="KAK1927612.1"/>
    </source>
</evidence>
<evidence type="ECO:0000313" key="4">
    <source>
        <dbReference type="Proteomes" id="UP001182556"/>
    </source>
</evidence>
<feature type="region of interest" description="Disordered" evidence="1">
    <location>
        <begin position="311"/>
        <end position="363"/>
    </location>
</feature>
<gene>
    <name evidence="3" type="ORF">DB88DRAFT_478630</name>
</gene>
<keyword evidence="4" id="KW-1185">Reference proteome</keyword>
<accession>A0AAD9FX19</accession>
<feature type="transmembrane region" description="Helical" evidence="2">
    <location>
        <begin position="7"/>
        <end position="26"/>
    </location>
</feature>
<dbReference type="EMBL" id="JAODAN010000001">
    <property type="protein sequence ID" value="KAK1927612.1"/>
    <property type="molecule type" value="Genomic_DNA"/>
</dbReference>
<comment type="caution">
    <text evidence="3">The sequence shown here is derived from an EMBL/GenBank/DDBJ whole genome shotgun (WGS) entry which is preliminary data.</text>
</comment>
<dbReference type="AlphaFoldDB" id="A0AAD9FX19"/>